<evidence type="ECO:0000313" key="5">
    <source>
        <dbReference type="Proteomes" id="UP000201873"/>
    </source>
</evidence>
<proteinExistence type="predicted"/>
<protein>
    <submittedName>
        <fullName evidence="4">Virion core protein</fullName>
    </submittedName>
</protein>
<gene>
    <name evidence="4" type="ORF">SKPV-WA-107</name>
</gene>
<keyword evidence="2" id="KW-0946">Virion</keyword>
<evidence type="ECO:0000256" key="1">
    <source>
        <dbReference type="ARBA" id="ARBA00004328"/>
    </source>
</evidence>
<accession>A0A1C9KBT8</accession>
<comment type="function">
    <text evidence="3">Late protein which is part of a large complex required for early virion morphogenesis. This complex participates in the formation of virosomes and the incorporation of virosomal contents into nascent immature virions.</text>
</comment>
<dbReference type="GO" id="GO:0044423">
    <property type="term" value="C:virion component"/>
    <property type="evidence" value="ECO:0007669"/>
    <property type="project" value="UniProtKB-KW"/>
</dbReference>
<keyword evidence="5" id="KW-1185">Reference proteome</keyword>
<evidence type="ECO:0000313" key="4">
    <source>
        <dbReference type="EMBL" id="AOP31586.1"/>
    </source>
</evidence>
<dbReference type="EMBL" id="KU749310">
    <property type="protein sequence ID" value="AOP31586.1"/>
    <property type="molecule type" value="Genomic_DNA"/>
</dbReference>
<dbReference type="GeneID" id="29057685"/>
<reference evidence="4 5" key="1">
    <citation type="journal article" date="2016" name="Virus Genes">
        <title>The genomes of three North American orthopoxviruses.</title>
        <authorList>
            <person name="Smithson C."/>
            <person name="Tang N."/>
            <person name="Sammons S."/>
            <person name="Frace M."/>
            <person name="Batra D."/>
            <person name="Li Y."/>
            <person name="Emerson G.L."/>
            <person name="Carroll D.S."/>
            <person name="Upton C."/>
        </authorList>
    </citation>
    <scope>NUCLEOTIDE SEQUENCE [LARGE SCALE GENOMIC DNA]</scope>
    <source>
        <strain evidence="4 5">WA</strain>
    </source>
</reference>
<dbReference type="KEGG" id="vg:29057685"/>
<sequence>MDIFIVKDNNYPKVDNDYHEVFIILGNHNDFIRSKLSKVKDYVFFSKYLVTPDKYGSLCVELKESSFQHGGRYIDVEEFLDAGRQFRWCSKLTDIIYDDIYTDKFVIYDIYTFDSFKNKRLVFVQVPPHLVDATYLTNPLLYPDYYRNLVARQTTNDMIFDQDSFLKYLLEHLIRSHYSVSKFITLVRFKDTDELNLTRLCYNRNKFKAFVFAWFNGISENEKVLDTYKKVSDLI</sequence>
<evidence type="ECO:0000256" key="3">
    <source>
        <dbReference type="ARBA" id="ARBA00024939"/>
    </source>
</evidence>
<dbReference type="InterPro" id="IPR007660">
    <property type="entry name" value="Poxvirus_D3"/>
</dbReference>
<name>A0A1C9KBT8_9POXV</name>
<organism evidence="4 5">
    <name type="scientific">Skunkpox virus</name>
    <dbReference type="NCBI Taxonomy" id="160796"/>
    <lineage>
        <taxon>Viruses</taxon>
        <taxon>Varidnaviria</taxon>
        <taxon>Bamfordvirae</taxon>
        <taxon>Nucleocytoviricota</taxon>
        <taxon>Pokkesviricetes</taxon>
        <taxon>Chitovirales</taxon>
        <taxon>Poxviridae</taxon>
        <taxon>Chordopoxvirinae</taxon>
        <taxon>Orthopoxvirus</taxon>
        <taxon>Orthopoxvirus skunkpox</taxon>
    </lineage>
</organism>
<evidence type="ECO:0000256" key="2">
    <source>
        <dbReference type="ARBA" id="ARBA00022844"/>
    </source>
</evidence>
<dbReference type="OrthoDB" id="8250at10239"/>
<dbReference type="Proteomes" id="UP000201873">
    <property type="component" value="Segment"/>
</dbReference>
<comment type="subcellular location">
    <subcellularLocation>
        <location evidence="1">Virion</location>
    </subcellularLocation>
</comment>
<dbReference type="Pfam" id="PF04580">
    <property type="entry name" value="Pox_D3"/>
    <property type="match status" value="1"/>
</dbReference>
<dbReference type="RefSeq" id="YP_009282801.1">
    <property type="nucleotide sequence ID" value="NC_031038.1"/>
</dbReference>